<evidence type="ECO:0000259" key="1">
    <source>
        <dbReference type="Pfam" id="PF20235"/>
    </source>
</evidence>
<name>A0AAV5FQN9_ELECO</name>
<gene>
    <name evidence="2" type="primary">gb25977</name>
    <name evidence="2" type="ORF">PR202_gb25977</name>
</gene>
<keyword evidence="3" id="KW-1185">Reference proteome</keyword>
<dbReference type="PANTHER" id="PTHR33120">
    <property type="entry name" value="EXPRESSED PROTEIN-RELATED"/>
    <property type="match status" value="1"/>
</dbReference>
<reference evidence="2" key="1">
    <citation type="journal article" date="2018" name="DNA Res.">
        <title>Multiple hybrid de novo genome assembly of finger millet, an orphan allotetraploid crop.</title>
        <authorList>
            <person name="Hatakeyama M."/>
            <person name="Aluri S."/>
            <person name="Balachadran M.T."/>
            <person name="Sivarajan S.R."/>
            <person name="Patrignani A."/>
            <person name="Gruter S."/>
            <person name="Poveda L."/>
            <person name="Shimizu-Inatsugi R."/>
            <person name="Baeten J."/>
            <person name="Francoijs K.J."/>
            <person name="Nataraja K.N."/>
            <person name="Reddy Y.A.N."/>
            <person name="Phadnis S."/>
            <person name="Ravikumar R.L."/>
            <person name="Schlapbach R."/>
            <person name="Sreeman S.M."/>
            <person name="Shimizu K.K."/>
        </authorList>
    </citation>
    <scope>NUCLEOTIDE SEQUENCE</scope>
</reference>
<dbReference type="Pfam" id="PF20235">
    <property type="entry name" value="PIR2-like_helical"/>
    <property type="match status" value="1"/>
</dbReference>
<protein>
    <recommendedName>
        <fullName evidence="1">PIR2-like helical domain-containing protein</fullName>
    </recommendedName>
</protein>
<evidence type="ECO:0000313" key="2">
    <source>
        <dbReference type="EMBL" id="GJN37056.1"/>
    </source>
</evidence>
<dbReference type="EMBL" id="BQKI01000093">
    <property type="protein sequence ID" value="GJN37056.1"/>
    <property type="molecule type" value="Genomic_DNA"/>
</dbReference>
<dbReference type="InterPro" id="IPR046527">
    <property type="entry name" value="PIR2-like_helical"/>
</dbReference>
<feature type="domain" description="PIR2-like helical" evidence="1">
    <location>
        <begin position="102"/>
        <end position="215"/>
    </location>
</feature>
<dbReference type="PANTHER" id="PTHR33120:SF59">
    <property type="entry name" value="EXPRESSED PROTEIN"/>
    <property type="match status" value="1"/>
</dbReference>
<proteinExistence type="predicted"/>
<dbReference type="AlphaFoldDB" id="A0AAV5FQN9"/>
<evidence type="ECO:0000313" key="3">
    <source>
        <dbReference type="Proteomes" id="UP001054889"/>
    </source>
</evidence>
<dbReference type="Proteomes" id="UP001054889">
    <property type="component" value="Unassembled WGS sequence"/>
</dbReference>
<organism evidence="2 3">
    <name type="scientific">Eleusine coracana subsp. coracana</name>
    <dbReference type="NCBI Taxonomy" id="191504"/>
    <lineage>
        <taxon>Eukaryota</taxon>
        <taxon>Viridiplantae</taxon>
        <taxon>Streptophyta</taxon>
        <taxon>Embryophyta</taxon>
        <taxon>Tracheophyta</taxon>
        <taxon>Spermatophyta</taxon>
        <taxon>Magnoliopsida</taxon>
        <taxon>Liliopsida</taxon>
        <taxon>Poales</taxon>
        <taxon>Poaceae</taxon>
        <taxon>PACMAD clade</taxon>
        <taxon>Chloridoideae</taxon>
        <taxon>Cynodonteae</taxon>
        <taxon>Eleusininae</taxon>
        <taxon>Eleusine</taxon>
    </lineage>
</organism>
<comment type="caution">
    <text evidence="2">The sequence shown here is derived from an EMBL/GenBank/DDBJ whole genome shotgun (WGS) entry which is preliminary data.</text>
</comment>
<accession>A0AAV5FQN9</accession>
<sequence>MPEDLAHPCYSQPLQLAALRYENATKKTKVQELPSRALVKCTEQRKKRRKAKNVRYRYFAECMKQIAKRMKKKRKMKKCIIENRNVNPSFRYTLALKLLLLDKIHAHYLEALARLPGDALRNRYYAGLLRAGFCYGPMDPISNIILNTVWYAITFPTPSDFEVSMICTKLLRCVECGSLYGLVAFLRALFHTLTEHDAVWLLLLSNIDAALAITMAQQRGHVMSGAYSDAYRKAALDSWHPADPDALSNVATLLQQMDFGELSSLLNGHGPLCTHGIEKLVLSLPTKFDKVEEQVSHLNQAEILSVIQKSFISEIRKKLQADQEFFARKANTALNTYAMKNGFSIFLYFILFYF</sequence>
<reference evidence="2" key="2">
    <citation type="submission" date="2021-12" db="EMBL/GenBank/DDBJ databases">
        <title>Resequencing data analysis of finger millet.</title>
        <authorList>
            <person name="Hatakeyama M."/>
            <person name="Aluri S."/>
            <person name="Balachadran M.T."/>
            <person name="Sivarajan S.R."/>
            <person name="Poveda L."/>
            <person name="Shimizu-Inatsugi R."/>
            <person name="Schlapbach R."/>
            <person name="Sreeman S.M."/>
            <person name="Shimizu K.K."/>
        </authorList>
    </citation>
    <scope>NUCLEOTIDE SEQUENCE</scope>
</reference>